<dbReference type="InParanoid" id="H2ANW7"/>
<dbReference type="PANTHER" id="PTHR23088:SF30">
    <property type="entry name" value="OMEGA-AMIDASE NIT2"/>
    <property type="match status" value="1"/>
</dbReference>
<dbReference type="InterPro" id="IPR003010">
    <property type="entry name" value="C-N_Hydrolase"/>
</dbReference>
<proteinExistence type="predicted"/>
<evidence type="ECO:0000313" key="4">
    <source>
        <dbReference type="Proteomes" id="UP000005220"/>
    </source>
</evidence>
<keyword evidence="1" id="KW-0378">Hydrolase</keyword>
<gene>
    <name evidence="3" type="primary">KAFR0A06320</name>
    <name evidence="3" type="ORF">KAFR_0A06320</name>
</gene>
<dbReference type="GeneID" id="13882139"/>
<dbReference type="PANTHER" id="PTHR23088">
    <property type="entry name" value="NITRILASE-RELATED"/>
    <property type="match status" value="1"/>
</dbReference>
<dbReference type="SUPFAM" id="SSF56317">
    <property type="entry name" value="Carbon-nitrogen hydrolase"/>
    <property type="match status" value="1"/>
</dbReference>
<keyword evidence="4" id="KW-1185">Reference proteome</keyword>
<dbReference type="InterPro" id="IPR036526">
    <property type="entry name" value="C-N_Hydrolase_sf"/>
</dbReference>
<dbReference type="RefSeq" id="XP_003955202.1">
    <property type="nucleotide sequence ID" value="XM_003955153.1"/>
</dbReference>
<evidence type="ECO:0000256" key="1">
    <source>
        <dbReference type="ARBA" id="ARBA00022801"/>
    </source>
</evidence>
<dbReference type="eggNOG" id="KOG0806">
    <property type="taxonomic scope" value="Eukaryota"/>
</dbReference>
<dbReference type="GO" id="GO:0006528">
    <property type="term" value="P:asparagine metabolic process"/>
    <property type="evidence" value="ECO:0007669"/>
    <property type="project" value="TreeGrafter"/>
</dbReference>
<dbReference type="Pfam" id="PF00795">
    <property type="entry name" value="CN_hydrolase"/>
    <property type="match status" value="1"/>
</dbReference>
<dbReference type="GO" id="GO:0006541">
    <property type="term" value="P:glutamine metabolic process"/>
    <property type="evidence" value="ECO:0007669"/>
    <property type="project" value="TreeGrafter"/>
</dbReference>
<dbReference type="HOGENOM" id="CLU_030130_1_0_1"/>
<dbReference type="GO" id="GO:0006107">
    <property type="term" value="P:oxaloacetate metabolic process"/>
    <property type="evidence" value="ECO:0007669"/>
    <property type="project" value="TreeGrafter"/>
</dbReference>
<dbReference type="GO" id="GO:0043605">
    <property type="term" value="P:amide catabolic process"/>
    <property type="evidence" value="ECO:0007669"/>
    <property type="project" value="EnsemblFungi"/>
</dbReference>
<dbReference type="EMBL" id="HE650821">
    <property type="protein sequence ID" value="CCF56067.1"/>
    <property type="molecule type" value="Genomic_DNA"/>
</dbReference>
<organism evidence="3 4">
    <name type="scientific">Kazachstania africana (strain ATCC 22294 / BCRC 22015 / CBS 2517 / CECT 1963 / NBRC 1671 / NRRL Y-8276)</name>
    <name type="common">Yeast</name>
    <name type="synonym">Kluyveromyces africanus</name>
    <dbReference type="NCBI Taxonomy" id="1071382"/>
    <lineage>
        <taxon>Eukaryota</taxon>
        <taxon>Fungi</taxon>
        <taxon>Dikarya</taxon>
        <taxon>Ascomycota</taxon>
        <taxon>Saccharomycotina</taxon>
        <taxon>Saccharomycetes</taxon>
        <taxon>Saccharomycetales</taxon>
        <taxon>Saccharomycetaceae</taxon>
        <taxon>Kazachstania</taxon>
    </lineage>
</organism>
<dbReference type="FunCoup" id="H2ANW7">
    <property type="interactions" value="702"/>
</dbReference>
<dbReference type="AlphaFoldDB" id="H2ANW7"/>
<dbReference type="PROSITE" id="PS50263">
    <property type="entry name" value="CN_HYDROLASE"/>
    <property type="match status" value="1"/>
</dbReference>
<reference evidence="3 4" key="1">
    <citation type="journal article" date="2011" name="Proc. Natl. Acad. Sci. U.S.A.">
        <title>Evolutionary erosion of yeast sex chromosomes by mating-type switching accidents.</title>
        <authorList>
            <person name="Gordon J.L."/>
            <person name="Armisen D."/>
            <person name="Proux-Wera E."/>
            <person name="Oheigeartaigh S.S."/>
            <person name="Byrne K.P."/>
            <person name="Wolfe K.H."/>
        </authorList>
    </citation>
    <scope>NUCLEOTIDE SEQUENCE [LARGE SCALE GENOMIC DNA]</scope>
    <source>
        <strain evidence="4">ATCC 22294 / BCRC 22015 / CBS 2517 / CECT 1963 / NBRC 1671 / NRRL Y-8276</strain>
    </source>
</reference>
<dbReference type="GO" id="GO:0005739">
    <property type="term" value="C:mitochondrion"/>
    <property type="evidence" value="ECO:0007669"/>
    <property type="project" value="TreeGrafter"/>
</dbReference>
<sequence length="289" mass="32147">MSKVFSEKIKIALIQLKGSSADKSANLIKAKNLIDNAMTREPSTKIVVLPECFNAPYSVTKFRDYAEVINSEKKSQSVSLLSSIAARYKITLIGGSIPEIDLQTDNVYNTAIIFNENGDLIDKHRKVHLFDVDIPNGITFKESDSLSPGDKATTISTPYGNIGIGICYDMRFPELAMISARKYNAFAMIYPSAFNTVTGPMHWHLLAKARAVDNQMYTILCSPARDMESNYHAYGHSLVCDPKGNIISEAGEGEETIFAELDPKILEEFRAGIPLDKQRRFDVYTDVSK</sequence>
<dbReference type="OrthoDB" id="10250282at2759"/>
<dbReference type="InterPro" id="IPR045254">
    <property type="entry name" value="Nit1/2_C-N_Hydrolase"/>
</dbReference>
<dbReference type="Proteomes" id="UP000005220">
    <property type="component" value="Chromosome 1"/>
</dbReference>
<protein>
    <recommendedName>
        <fullName evidence="2">CN hydrolase domain-containing protein</fullName>
    </recommendedName>
</protein>
<accession>H2ANW7</accession>
<evidence type="ECO:0000313" key="3">
    <source>
        <dbReference type="EMBL" id="CCF56067.1"/>
    </source>
</evidence>
<dbReference type="GO" id="GO:0050152">
    <property type="term" value="F:omega-amidase activity"/>
    <property type="evidence" value="ECO:0007669"/>
    <property type="project" value="TreeGrafter"/>
</dbReference>
<evidence type="ECO:0000259" key="2">
    <source>
        <dbReference type="PROSITE" id="PS50263"/>
    </source>
</evidence>
<dbReference type="STRING" id="1071382.H2ANW7"/>
<dbReference type="Gene3D" id="3.60.110.10">
    <property type="entry name" value="Carbon-nitrogen hydrolase"/>
    <property type="match status" value="1"/>
</dbReference>
<dbReference type="CDD" id="cd07572">
    <property type="entry name" value="nit"/>
    <property type="match status" value="1"/>
</dbReference>
<dbReference type="KEGG" id="kaf:KAFR_0A06320"/>
<feature type="domain" description="CN hydrolase" evidence="2">
    <location>
        <begin position="9"/>
        <end position="263"/>
    </location>
</feature>
<name>H2ANW7_KAZAF</name>